<comment type="caution">
    <text evidence="4">The sequence shown here is derived from an EMBL/GenBank/DDBJ whole genome shotgun (WGS) entry which is preliminary data.</text>
</comment>
<dbReference type="InterPro" id="IPR000551">
    <property type="entry name" value="MerR-type_HTH_dom"/>
</dbReference>
<proteinExistence type="predicted"/>
<reference evidence="4" key="1">
    <citation type="journal article" date="2021" name="PeerJ">
        <title>Extensive microbial diversity within the chicken gut microbiome revealed by metagenomics and culture.</title>
        <authorList>
            <person name="Gilroy R."/>
            <person name="Ravi A."/>
            <person name="Getino M."/>
            <person name="Pursley I."/>
            <person name="Horton D.L."/>
            <person name="Alikhan N.F."/>
            <person name="Baker D."/>
            <person name="Gharbi K."/>
            <person name="Hall N."/>
            <person name="Watson M."/>
            <person name="Adriaenssens E.M."/>
            <person name="Foster-Nyarko E."/>
            <person name="Jarju S."/>
            <person name="Secka A."/>
            <person name="Antonio M."/>
            <person name="Oren A."/>
            <person name="Chaudhuri R.R."/>
            <person name="La Ragione R."/>
            <person name="Hildebrand F."/>
            <person name="Pallen M.J."/>
        </authorList>
    </citation>
    <scope>NUCLEOTIDE SEQUENCE</scope>
    <source>
        <strain evidence="4">1068</strain>
    </source>
</reference>
<dbReference type="SUPFAM" id="SSF46955">
    <property type="entry name" value="Putative DNA-binding domain"/>
    <property type="match status" value="1"/>
</dbReference>
<dbReference type="InterPro" id="IPR029063">
    <property type="entry name" value="SAM-dependent_MTases_sf"/>
</dbReference>
<dbReference type="InterPro" id="IPR013216">
    <property type="entry name" value="Methyltransf_11"/>
</dbReference>
<feature type="domain" description="HTH merR-type" evidence="3">
    <location>
        <begin position="6"/>
        <end position="75"/>
    </location>
</feature>
<protein>
    <submittedName>
        <fullName evidence="4">Methyltransferase domain-containing protein</fullName>
    </submittedName>
</protein>
<reference evidence="4" key="2">
    <citation type="submission" date="2021-04" db="EMBL/GenBank/DDBJ databases">
        <authorList>
            <person name="Gilroy R."/>
        </authorList>
    </citation>
    <scope>NUCLEOTIDE SEQUENCE</scope>
    <source>
        <strain evidence="4">1068</strain>
    </source>
</reference>
<dbReference type="InterPro" id="IPR009061">
    <property type="entry name" value="DNA-bd_dom_put_sf"/>
</dbReference>
<evidence type="ECO:0000256" key="1">
    <source>
        <dbReference type="ARBA" id="ARBA00023125"/>
    </source>
</evidence>
<dbReference type="Proteomes" id="UP000824056">
    <property type="component" value="Unassembled WGS sequence"/>
</dbReference>
<keyword evidence="4" id="KW-0489">Methyltransferase</keyword>
<dbReference type="CDD" id="cd02440">
    <property type="entry name" value="AdoMet_MTases"/>
    <property type="match status" value="1"/>
</dbReference>
<evidence type="ECO:0000313" key="4">
    <source>
        <dbReference type="EMBL" id="HIZ66701.1"/>
    </source>
</evidence>
<dbReference type="PANTHER" id="PTHR30204">
    <property type="entry name" value="REDOX-CYCLING DRUG-SENSING TRANSCRIPTIONAL ACTIVATOR SOXR"/>
    <property type="match status" value="1"/>
</dbReference>
<accession>A0A9D2FU78</accession>
<gene>
    <name evidence="4" type="ORF">H9809_12535</name>
</gene>
<dbReference type="Pfam" id="PF13411">
    <property type="entry name" value="MerR_1"/>
    <property type="match status" value="1"/>
</dbReference>
<dbReference type="GO" id="GO:0032259">
    <property type="term" value="P:methylation"/>
    <property type="evidence" value="ECO:0007669"/>
    <property type="project" value="UniProtKB-KW"/>
</dbReference>
<dbReference type="SMART" id="SM00422">
    <property type="entry name" value="HTH_MERR"/>
    <property type="match status" value="1"/>
</dbReference>
<sequence length="394" mass="45440">MKPAGSYTSGQFAKMAHISVRTVRFYDKQNILKPSYVAPSGSRYYTDQDFARLQQILLLKYLGFSLEDIKEMTIDDTDYHFMLNSLKLQKKLIQDRMEQLQLVEQAIEDTAKEMEANHSVNWSHMLDLIHLTGMEKSLKTQYMNSNNISARIRLHSLYSQNKEGWFPWLYKQYHIKEGMQILELGCGDGTLWSANHSQLPANIHITLSDISEGMLRDAKRQLSGTESSIFEFLTFDCQDIPLPSRSFDLVLANHLLFYCQNISGALAQARRVLKPEGCFLCSAYGSSHMQEISQLVQDFDSRIILSADKLYEKFGRENGPTLLEPYFSSIEWHSYPDSLLVTEPEPLIEYILSCHGNQNQYILERYKEFRTFVAKKTAGGFRITKDAGYFSCRQ</sequence>
<dbReference type="Gene3D" id="1.10.1660.10">
    <property type="match status" value="1"/>
</dbReference>
<dbReference type="Gene3D" id="3.40.50.150">
    <property type="entry name" value="Vaccinia Virus protein VP39"/>
    <property type="match status" value="1"/>
</dbReference>
<dbReference type="CDD" id="cd01106">
    <property type="entry name" value="HTH_TipAL-Mta"/>
    <property type="match status" value="1"/>
</dbReference>
<dbReference type="Pfam" id="PF08241">
    <property type="entry name" value="Methyltransf_11"/>
    <property type="match status" value="1"/>
</dbReference>
<dbReference type="GO" id="GO:0003700">
    <property type="term" value="F:DNA-binding transcription factor activity"/>
    <property type="evidence" value="ECO:0007669"/>
    <property type="project" value="InterPro"/>
</dbReference>
<dbReference type="InterPro" id="IPR047057">
    <property type="entry name" value="MerR_fam"/>
</dbReference>
<dbReference type="GO" id="GO:0003677">
    <property type="term" value="F:DNA binding"/>
    <property type="evidence" value="ECO:0007669"/>
    <property type="project" value="UniProtKB-KW"/>
</dbReference>
<dbReference type="PROSITE" id="PS50937">
    <property type="entry name" value="HTH_MERR_2"/>
    <property type="match status" value="1"/>
</dbReference>
<dbReference type="PANTHER" id="PTHR30204:SF96">
    <property type="entry name" value="CHROMOSOME-ANCHORING PROTEIN RACA"/>
    <property type="match status" value="1"/>
</dbReference>
<dbReference type="AlphaFoldDB" id="A0A9D2FU78"/>
<keyword evidence="1" id="KW-0238">DNA-binding</keyword>
<keyword evidence="4" id="KW-0808">Transferase</keyword>
<feature type="coiled-coil region" evidence="2">
    <location>
        <begin position="83"/>
        <end position="117"/>
    </location>
</feature>
<dbReference type="EMBL" id="DXBG01000293">
    <property type="protein sequence ID" value="HIZ66701.1"/>
    <property type="molecule type" value="Genomic_DNA"/>
</dbReference>
<dbReference type="PRINTS" id="PR00040">
    <property type="entry name" value="HTHMERR"/>
</dbReference>
<organism evidence="4 5">
    <name type="scientific">Candidatus Blautia pullicola</name>
    <dbReference type="NCBI Taxonomy" id="2838498"/>
    <lineage>
        <taxon>Bacteria</taxon>
        <taxon>Bacillati</taxon>
        <taxon>Bacillota</taxon>
        <taxon>Clostridia</taxon>
        <taxon>Lachnospirales</taxon>
        <taxon>Lachnospiraceae</taxon>
        <taxon>Blautia</taxon>
    </lineage>
</organism>
<keyword evidence="2" id="KW-0175">Coiled coil</keyword>
<evidence type="ECO:0000256" key="2">
    <source>
        <dbReference type="SAM" id="Coils"/>
    </source>
</evidence>
<dbReference type="SUPFAM" id="SSF53335">
    <property type="entry name" value="S-adenosyl-L-methionine-dependent methyltransferases"/>
    <property type="match status" value="1"/>
</dbReference>
<name>A0A9D2FU78_9FIRM</name>
<dbReference type="GO" id="GO:0008757">
    <property type="term" value="F:S-adenosylmethionine-dependent methyltransferase activity"/>
    <property type="evidence" value="ECO:0007669"/>
    <property type="project" value="InterPro"/>
</dbReference>
<evidence type="ECO:0000259" key="3">
    <source>
        <dbReference type="PROSITE" id="PS50937"/>
    </source>
</evidence>
<evidence type="ECO:0000313" key="5">
    <source>
        <dbReference type="Proteomes" id="UP000824056"/>
    </source>
</evidence>